<dbReference type="Proteomes" id="UP000187266">
    <property type="component" value="Chromosome"/>
</dbReference>
<dbReference type="AlphaFoldDB" id="A0A1U7DKY4"/>
<evidence type="ECO:0000313" key="1">
    <source>
        <dbReference type="EMBL" id="APX90664.1"/>
    </source>
</evidence>
<dbReference type="EMBL" id="CP019124">
    <property type="protein sequence ID" value="APX90664.1"/>
    <property type="molecule type" value="Genomic_DNA"/>
</dbReference>
<protein>
    <submittedName>
        <fullName evidence="1">Uncharacterized protein</fullName>
    </submittedName>
</protein>
<gene>
    <name evidence="1" type="ORF">BV394_13830</name>
</gene>
<dbReference type="SUPFAM" id="SSF52540">
    <property type="entry name" value="P-loop containing nucleoside triphosphate hydrolases"/>
    <property type="match status" value="1"/>
</dbReference>
<evidence type="ECO:0000313" key="2">
    <source>
        <dbReference type="Proteomes" id="UP000187266"/>
    </source>
</evidence>
<organism evidence="1 2">
    <name type="scientific">Brevirhabdus pacifica</name>
    <dbReference type="NCBI Taxonomy" id="1267768"/>
    <lineage>
        <taxon>Bacteria</taxon>
        <taxon>Pseudomonadati</taxon>
        <taxon>Pseudomonadota</taxon>
        <taxon>Alphaproteobacteria</taxon>
        <taxon>Rhodobacterales</taxon>
        <taxon>Paracoccaceae</taxon>
        <taxon>Brevirhabdus</taxon>
    </lineage>
</organism>
<sequence>MSQPQVILHGGFHKTATSHVQSTLGRNSGYLAKRGVGYVHHRDTRKQLTIPCQVNAYEKLGLDWSPRISDAELAAHSKAFFDPLIASGHSRIILSDENMAGHCGHCVKRGVLYRWRRALIQNFAEQIPLPVAEVHIAVRNYADFFASAYVEYLRSVTGEWFISEEKMKRQVLENMPSWQNVLKTIQTFFPDSRIHVWRHEDFRKLEPRLFQNLVGPDVDISKLKPPKDGNKRPTASGRAVAELLRLIYEQGADEALRQRVELQERYPRGAEYGGYDPWTPQEREHLTHFYDKDVAELAAEPGLTLIRPETASAA</sequence>
<proteinExistence type="predicted"/>
<dbReference type="RefSeq" id="WP_076980681.1">
    <property type="nucleotide sequence ID" value="NZ_CP019124.1"/>
</dbReference>
<accession>A0A2M9DBW4</accession>
<name>A0A1U7DKY4_9RHOB</name>
<keyword evidence="2" id="KW-1185">Reference proteome</keyword>
<dbReference type="Gene3D" id="3.40.50.300">
    <property type="entry name" value="P-loop containing nucleotide triphosphate hydrolases"/>
    <property type="match status" value="1"/>
</dbReference>
<accession>A0A1U7DKY4</accession>
<dbReference type="STRING" id="1267768.BV394_13830"/>
<dbReference type="InterPro" id="IPR027417">
    <property type="entry name" value="P-loop_NTPase"/>
</dbReference>
<reference evidence="1 2" key="1">
    <citation type="submission" date="2017-01" db="EMBL/GenBank/DDBJ databases">
        <title>Genomic analysis of Xuhuaishuia manganoxidans DY6-4.</title>
        <authorList>
            <person name="Wang X."/>
        </authorList>
    </citation>
    <scope>NUCLEOTIDE SEQUENCE [LARGE SCALE GENOMIC DNA]</scope>
    <source>
        <strain evidence="1 2">DY6-4</strain>
    </source>
</reference>